<protein>
    <submittedName>
        <fullName evidence="2">Uncharacterized protein</fullName>
    </submittedName>
</protein>
<gene>
    <name evidence="2" type="ORF">ACH407_16175</name>
</gene>
<reference evidence="2 3" key="1">
    <citation type="submission" date="2024-10" db="EMBL/GenBank/DDBJ databases">
        <title>The Natural Products Discovery Center: Release of the First 8490 Sequenced Strains for Exploring Actinobacteria Biosynthetic Diversity.</title>
        <authorList>
            <person name="Kalkreuter E."/>
            <person name="Kautsar S.A."/>
            <person name="Yang D."/>
            <person name="Bader C.D."/>
            <person name="Teijaro C.N."/>
            <person name="Fluegel L."/>
            <person name="Davis C.M."/>
            <person name="Simpson J.R."/>
            <person name="Lauterbach L."/>
            <person name="Steele A.D."/>
            <person name="Gui C."/>
            <person name="Meng S."/>
            <person name="Li G."/>
            <person name="Viehrig K."/>
            <person name="Ye F."/>
            <person name="Su P."/>
            <person name="Kiefer A.F."/>
            <person name="Nichols A."/>
            <person name="Cepeda A.J."/>
            <person name="Yan W."/>
            <person name="Fan B."/>
            <person name="Jiang Y."/>
            <person name="Adhikari A."/>
            <person name="Zheng C.-J."/>
            <person name="Schuster L."/>
            <person name="Cowan T.M."/>
            <person name="Smanski M.J."/>
            <person name="Chevrette M.G."/>
            <person name="De Carvalho L.P.S."/>
            <person name="Shen B."/>
        </authorList>
    </citation>
    <scope>NUCLEOTIDE SEQUENCE [LARGE SCALE GENOMIC DNA]</scope>
    <source>
        <strain evidence="2 3">NPDC020602</strain>
    </source>
</reference>
<sequence>MLLARLRELAPDSPELLRSEASGSSVPTTAEDGVSAHRMQSFDAARVFAEAAHGPGRRTGRTAGRRGPAVPRLAVLAETTAALAAPSCTR</sequence>
<feature type="region of interest" description="Disordered" evidence="1">
    <location>
        <begin position="12"/>
        <end position="34"/>
    </location>
</feature>
<evidence type="ECO:0000313" key="2">
    <source>
        <dbReference type="EMBL" id="MFI1715090.1"/>
    </source>
</evidence>
<dbReference type="Proteomes" id="UP001611339">
    <property type="component" value="Unassembled WGS sequence"/>
</dbReference>
<organism evidence="2 3">
    <name type="scientific">Streptomyces litmocidini</name>
    <dbReference type="NCBI Taxonomy" id="67318"/>
    <lineage>
        <taxon>Bacteria</taxon>
        <taxon>Bacillati</taxon>
        <taxon>Actinomycetota</taxon>
        <taxon>Actinomycetes</taxon>
        <taxon>Kitasatosporales</taxon>
        <taxon>Streptomycetaceae</taxon>
        <taxon>Streptomyces</taxon>
    </lineage>
</organism>
<accession>A0ABW7UA06</accession>
<name>A0ABW7UA06_9ACTN</name>
<evidence type="ECO:0000256" key="1">
    <source>
        <dbReference type="SAM" id="MobiDB-lite"/>
    </source>
</evidence>
<comment type="caution">
    <text evidence="2">The sequence shown here is derived from an EMBL/GenBank/DDBJ whole genome shotgun (WGS) entry which is preliminary data.</text>
</comment>
<dbReference type="EMBL" id="JBIRUI010000006">
    <property type="protein sequence ID" value="MFI1715090.1"/>
    <property type="molecule type" value="Genomic_DNA"/>
</dbReference>
<proteinExistence type="predicted"/>
<dbReference type="RefSeq" id="WP_398709744.1">
    <property type="nucleotide sequence ID" value="NZ_JBIRUI010000006.1"/>
</dbReference>
<keyword evidence="3" id="KW-1185">Reference proteome</keyword>
<evidence type="ECO:0000313" key="3">
    <source>
        <dbReference type="Proteomes" id="UP001611339"/>
    </source>
</evidence>